<name>A0A8T1AGA6_9STRA</name>
<dbReference type="AlphaFoldDB" id="A0A8T1AGA6"/>
<accession>A0A8T1AGA6</accession>
<dbReference type="EMBL" id="RCMI01000803">
    <property type="protein sequence ID" value="KAG2897297.1"/>
    <property type="molecule type" value="Genomic_DNA"/>
</dbReference>
<evidence type="ECO:0000313" key="3">
    <source>
        <dbReference type="EMBL" id="KAG2878677.1"/>
    </source>
</evidence>
<evidence type="ECO:0000256" key="1">
    <source>
        <dbReference type="SAM" id="MobiDB-lite"/>
    </source>
</evidence>
<reference evidence="3" key="1">
    <citation type="submission" date="2018-10" db="EMBL/GenBank/DDBJ databases">
        <title>Effector identification in a new, highly contiguous assembly of the strawberry crown rot pathogen Phytophthora cactorum.</title>
        <authorList>
            <person name="Armitage A.D."/>
            <person name="Nellist C.F."/>
            <person name="Bates H."/>
            <person name="Vickerstaff R.J."/>
            <person name="Harrison R.J."/>
        </authorList>
    </citation>
    <scope>NUCLEOTIDE SEQUENCE</scope>
    <source>
        <strain evidence="2">15-7</strain>
        <strain evidence="4">4032</strain>
        <strain evidence="3">4040</strain>
    </source>
</reference>
<dbReference type="EMBL" id="RCMG01001218">
    <property type="protein sequence ID" value="KAG2833042.1"/>
    <property type="molecule type" value="Genomic_DNA"/>
</dbReference>
<evidence type="ECO:0000313" key="2">
    <source>
        <dbReference type="EMBL" id="KAG2833042.1"/>
    </source>
</evidence>
<gene>
    <name evidence="2" type="ORF">PC113_g20641</name>
    <name evidence="4" type="ORF">PC115_g17226</name>
    <name evidence="3" type="ORF">PC117_g26900</name>
</gene>
<dbReference type="VEuPathDB" id="FungiDB:PC110_g18765"/>
<feature type="region of interest" description="Disordered" evidence="1">
    <location>
        <begin position="16"/>
        <end position="65"/>
    </location>
</feature>
<comment type="caution">
    <text evidence="3">The sequence shown here is derived from an EMBL/GenBank/DDBJ whole genome shotgun (WGS) entry which is preliminary data.</text>
</comment>
<protein>
    <submittedName>
        <fullName evidence="3">Uncharacterized protein</fullName>
    </submittedName>
</protein>
<dbReference type="Proteomes" id="UP000736787">
    <property type="component" value="Unassembled WGS sequence"/>
</dbReference>
<organism evidence="3 5">
    <name type="scientific">Phytophthora cactorum</name>
    <dbReference type="NCBI Taxonomy" id="29920"/>
    <lineage>
        <taxon>Eukaryota</taxon>
        <taxon>Sar</taxon>
        <taxon>Stramenopiles</taxon>
        <taxon>Oomycota</taxon>
        <taxon>Peronosporomycetes</taxon>
        <taxon>Peronosporales</taxon>
        <taxon>Peronosporaceae</taxon>
        <taxon>Phytophthora</taxon>
    </lineage>
</organism>
<sequence>MRGFIRRTAARALDLTGYLSPSSSPVPDDDSAPPRGDAAVLGRSDAPPVLAAGVRGPPEASQQRL</sequence>
<dbReference type="EMBL" id="RCMK01002772">
    <property type="protein sequence ID" value="KAG2878677.1"/>
    <property type="molecule type" value="Genomic_DNA"/>
</dbReference>
<dbReference type="Proteomes" id="UP000735874">
    <property type="component" value="Unassembled WGS sequence"/>
</dbReference>
<evidence type="ECO:0000313" key="5">
    <source>
        <dbReference type="Proteomes" id="UP000736787"/>
    </source>
</evidence>
<evidence type="ECO:0000313" key="4">
    <source>
        <dbReference type="EMBL" id="KAG2897297.1"/>
    </source>
</evidence>
<dbReference type="Proteomes" id="UP000774804">
    <property type="component" value="Unassembled WGS sequence"/>
</dbReference>
<proteinExistence type="predicted"/>